<evidence type="ECO:0000256" key="6">
    <source>
        <dbReference type="ARBA" id="ARBA00023315"/>
    </source>
</evidence>
<sequence>MRIDSLLAVLQQHQVDFQFNGDASSDIVSVAPLDKAMAENLSFLNSHKFISSLMNTQAGLVLLTEQFAEECPQPCIIVKDPYYAYSLLAQVLYRQPLPFIGVAESATVSLTAKMAEDVCVEANSVLQDEVTVGQNTWIAPGCVIYPKVKIGSNCVIGANVVIHHDCQIGNNVYIEAGTVIGGDGFGWAPHQGKWSKIPQVGRVVIGNYVSIGNNCTIDRGAIEDTIIEDHCIIDNLVHIAHNVVIGEGSAIAGQTGFAGTTKLGKHNIVAGQVGFAGHLVTTDHCHFAAKAGVTHDIKESGAYSGFPTQETAKWQKQIVRQRTLDKLARQVKALQKQLNELQ</sequence>
<dbReference type="RefSeq" id="WP_208148092.1">
    <property type="nucleotide sequence ID" value="NZ_JAGETV010000004.1"/>
</dbReference>
<keyword evidence="10" id="KW-1185">Reference proteome</keyword>
<dbReference type="NCBIfam" id="TIGR01853">
    <property type="entry name" value="lipid_A_lpxD"/>
    <property type="match status" value="1"/>
</dbReference>
<evidence type="ECO:0000259" key="8">
    <source>
        <dbReference type="Pfam" id="PF04613"/>
    </source>
</evidence>
<dbReference type="Pfam" id="PF04613">
    <property type="entry name" value="LpxD"/>
    <property type="match status" value="1"/>
</dbReference>
<organism evidence="9 10">
    <name type="scientific">Thiomicrorhabdus marina</name>
    <dbReference type="NCBI Taxonomy" id="2818442"/>
    <lineage>
        <taxon>Bacteria</taxon>
        <taxon>Pseudomonadati</taxon>
        <taxon>Pseudomonadota</taxon>
        <taxon>Gammaproteobacteria</taxon>
        <taxon>Thiotrichales</taxon>
        <taxon>Piscirickettsiaceae</taxon>
        <taxon>Thiomicrorhabdus</taxon>
    </lineage>
</organism>
<dbReference type="InterPro" id="IPR007691">
    <property type="entry name" value="LpxD"/>
</dbReference>
<dbReference type="HAMAP" id="MF_00523">
    <property type="entry name" value="LpxD"/>
    <property type="match status" value="1"/>
</dbReference>
<comment type="catalytic activity">
    <reaction evidence="7">
        <text>a UDP-3-O-[(3R)-3-hydroxyacyl]-alpha-D-glucosamine + a (3R)-hydroxyacyl-[ACP] = a UDP-2-N,3-O-bis[(3R)-3-hydroxyacyl]-alpha-D-glucosamine + holo-[ACP] + H(+)</text>
        <dbReference type="Rhea" id="RHEA:53836"/>
        <dbReference type="Rhea" id="RHEA-COMP:9685"/>
        <dbReference type="Rhea" id="RHEA-COMP:9945"/>
        <dbReference type="ChEBI" id="CHEBI:15378"/>
        <dbReference type="ChEBI" id="CHEBI:64479"/>
        <dbReference type="ChEBI" id="CHEBI:78827"/>
        <dbReference type="ChEBI" id="CHEBI:137740"/>
        <dbReference type="ChEBI" id="CHEBI:137748"/>
        <dbReference type="EC" id="2.3.1.191"/>
    </reaction>
</comment>
<name>A0ABS3Q2W2_9GAMM</name>
<evidence type="ECO:0000313" key="10">
    <source>
        <dbReference type="Proteomes" id="UP000664835"/>
    </source>
</evidence>
<feature type="active site" description="Proton acceptor" evidence="7">
    <location>
        <position position="241"/>
    </location>
</feature>
<keyword evidence="4 7" id="KW-0677">Repeat</keyword>
<evidence type="ECO:0000256" key="3">
    <source>
        <dbReference type="ARBA" id="ARBA00022679"/>
    </source>
</evidence>
<evidence type="ECO:0000256" key="5">
    <source>
        <dbReference type="ARBA" id="ARBA00023098"/>
    </source>
</evidence>
<comment type="similarity">
    <text evidence="7">Belongs to the transferase hexapeptide repeat family. LpxD subfamily.</text>
</comment>
<feature type="domain" description="UDP-3-O-[3-hydroxymyristoyl] glucosamine N-acyltransferase non-repeat region" evidence="8">
    <location>
        <begin position="26"/>
        <end position="90"/>
    </location>
</feature>
<dbReference type="EC" id="2.3.1.191" evidence="7"/>
<comment type="function">
    <text evidence="7">Catalyzes the N-acylation of UDP-3-O-acylglucosamine using 3-hydroxyacyl-ACP as the acyl donor. Is involved in the biosynthesis of lipid A, a phosphorylated glycolipid that anchors the lipopolysaccharide to the outer membrane of the cell.</text>
</comment>
<keyword evidence="5 7" id="KW-0443">Lipid metabolism</keyword>
<keyword evidence="1 7" id="KW-0444">Lipid biosynthesis</keyword>
<dbReference type="Gene3D" id="3.40.1390.10">
    <property type="entry name" value="MurE/MurF, N-terminal domain"/>
    <property type="match status" value="1"/>
</dbReference>
<dbReference type="CDD" id="cd03352">
    <property type="entry name" value="LbH_LpxD"/>
    <property type="match status" value="1"/>
</dbReference>
<dbReference type="PANTHER" id="PTHR43378">
    <property type="entry name" value="UDP-3-O-ACYLGLUCOSAMINE N-ACYLTRANSFERASE"/>
    <property type="match status" value="1"/>
</dbReference>
<dbReference type="InterPro" id="IPR020573">
    <property type="entry name" value="UDP_GlcNAc_AcTrfase_non-rep"/>
</dbReference>
<proteinExistence type="inferred from homology"/>
<comment type="caution">
    <text evidence="9">The sequence shown here is derived from an EMBL/GenBank/DDBJ whole genome shotgun (WGS) entry which is preliminary data.</text>
</comment>
<protein>
    <recommendedName>
        <fullName evidence="7">UDP-3-O-acylglucosamine N-acyltransferase</fullName>
        <ecNumber evidence="7">2.3.1.191</ecNumber>
    </recommendedName>
</protein>
<evidence type="ECO:0000313" key="9">
    <source>
        <dbReference type="EMBL" id="MBO1926647.1"/>
    </source>
</evidence>
<dbReference type="NCBIfam" id="NF002060">
    <property type="entry name" value="PRK00892.1"/>
    <property type="match status" value="1"/>
</dbReference>
<dbReference type="PANTHER" id="PTHR43378:SF2">
    <property type="entry name" value="UDP-3-O-ACYLGLUCOSAMINE N-ACYLTRANSFERASE 1, MITOCHONDRIAL-RELATED"/>
    <property type="match status" value="1"/>
</dbReference>
<dbReference type="EMBL" id="JAGETV010000004">
    <property type="protein sequence ID" value="MBO1926647.1"/>
    <property type="molecule type" value="Genomic_DNA"/>
</dbReference>
<evidence type="ECO:0000256" key="4">
    <source>
        <dbReference type="ARBA" id="ARBA00022737"/>
    </source>
</evidence>
<dbReference type="InterPro" id="IPR001451">
    <property type="entry name" value="Hexapep"/>
</dbReference>
<comment type="subunit">
    <text evidence="7">Homotrimer.</text>
</comment>
<comment type="pathway">
    <text evidence="7">Bacterial outer membrane biogenesis; LPS lipid A biosynthesis.</text>
</comment>
<dbReference type="Gene3D" id="2.160.10.10">
    <property type="entry name" value="Hexapeptide repeat proteins"/>
    <property type="match status" value="1"/>
</dbReference>
<dbReference type="SUPFAM" id="SSF51161">
    <property type="entry name" value="Trimeric LpxA-like enzymes"/>
    <property type="match status" value="1"/>
</dbReference>
<dbReference type="GO" id="GO:0103118">
    <property type="term" value="F:UDP-3-O-[(3R)-3-hydroxyacyl]-glucosamine N-acyltransferase activity"/>
    <property type="evidence" value="ECO:0007669"/>
    <property type="project" value="UniProtKB-EC"/>
</dbReference>
<dbReference type="Gene3D" id="1.20.5.170">
    <property type="match status" value="1"/>
</dbReference>
<keyword evidence="6 7" id="KW-0012">Acyltransferase</keyword>
<dbReference type="Pfam" id="PF00132">
    <property type="entry name" value="Hexapep"/>
    <property type="match status" value="2"/>
</dbReference>
<accession>A0ABS3Q2W2</accession>
<dbReference type="Proteomes" id="UP000664835">
    <property type="component" value="Unassembled WGS sequence"/>
</dbReference>
<gene>
    <name evidence="7 9" type="primary">lpxD</name>
    <name evidence="9" type="ORF">J3998_03575</name>
</gene>
<keyword evidence="2 7" id="KW-0441">Lipid A biosynthesis</keyword>
<evidence type="ECO:0000256" key="7">
    <source>
        <dbReference type="HAMAP-Rule" id="MF_00523"/>
    </source>
</evidence>
<evidence type="ECO:0000256" key="1">
    <source>
        <dbReference type="ARBA" id="ARBA00022516"/>
    </source>
</evidence>
<evidence type="ECO:0000256" key="2">
    <source>
        <dbReference type="ARBA" id="ARBA00022556"/>
    </source>
</evidence>
<reference evidence="9 10" key="1">
    <citation type="submission" date="2021-03" db="EMBL/GenBank/DDBJ databases">
        <title>Thiomicrorhabdus sp.nov.,novel sulfur-oxidizing bacteria isolated from coastal sediment.</title>
        <authorList>
            <person name="Liu X."/>
        </authorList>
    </citation>
    <scope>NUCLEOTIDE SEQUENCE [LARGE SCALE GENOMIC DNA]</scope>
    <source>
        <strain evidence="9 10">6S2-11</strain>
    </source>
</reference>
<keyword evidence="3 7" id="KW-0808">Transferase</keyword>
<dbReference type="InterPro" id="IPR011004">
    <property type="entry name" value="Trimer_LpxA-like_sf"/>
</dbReference>